<dbReference type="GO" id="GO:0005524">
    <property type="term" value="F:ATP binding"/>
    <property type="evidence" value="ECO:0007669"/>
    <property type="project" value="UniProtKB-KW"/>
</dbReference>
<evidence type="ECO:0000259" key="10">
    <source>
        <dbReference type="PROSITE" id="PS51985"/>
    </source>
</evidence>
<accession>A0A267H465</accession>
<evidence type="ECO:0000313" key="11">
    <source>
        <dbReference type="EMBL" id="PAA92329.1"/>
    </source>
</evidence>
<feature type="domain" description="Cryptic POLO box 2 (CPB2)" evidence="10">
    <location>
        <begin position="494"/>
        <end position="598"/>
    </location>
</feature>
<dbReference type="Pfam" id="PF00069">
    <property type="entry name" value="Pkinase"/>
    <property type="match status" value="1"/>
</dbReference>
<organism evidence="11 12">
    <name type="scientific">Macrostomum lignano</name>
    <dbReference type="NCBI Taxonomy" id="282301"/>
    <lineage>
        <taxon>Eukaryota</taxon>
        <taxon>Metazoa</taxon>
        <taxon>Spiralia</taxon>
        <taxon>Lophotrochozoa</taxon>
        <taxon>Platyhelminthes</taxon>
        <taxon>Rhabditophora</taxon>
        <taxon>Macrostomorpha</taxon>
        <taxon>Macrostomida</taxon>
        <taxon>Macrostomidae</taxon>
        <taxon>Macrostomum</taxon>
    </lineage>
</organism>
<evidence type="ECO:0000256" key="5">
    <source>
        <dbReference type="ARBA" id="ARBA00022777"/>
    </source>
</evidence>
<feature type="region of interest" description="Disordered" evidence="8">
    <location>
        <begin position="287"/>
        <end position="342"/>
    </location>
</feature>
<dbReference type="InterPro" id="IPR000719">
    <property type="entry name" value="Prot_kinase_dom"/>
</dbReference>
<dbReference type="FunFam" id="1.10.510.10:FF:000571">
    <property type="entry name" value="Maternal embryonic leucine zipper kinase"/>
    <property type="match status" value="1"/>
</dbReference>
<keyword evidence="2" id="KW-0723">Serine/threonine-protein kinase</keyword>
<dbReference type="GO" id="GO:0005634">
    <property type="term" value="C:nucleus"/>
    <property type="evidence" value="ECO:0007669"/>
    <property type="project" value="TreeGrafter"/>
</dbReference>
<dbReference type="Gene3D" id="1.10.510.10">
    <property type="entry name" value="Transferase(Phosphotransferase) domain 1"/>
    <property type="match status" value="1"/>
</dbReference>
<evidence type="ECO:0000256" key="2">
    <source>
        <dbReference type="ARBA" id="ARBA00022527"/>
    </source>
</evidence>
<gene>
    <name evidence="11" type="ORF">BOX15_Mlig021606g1</name>
</gene>
<keyword evidence="7" id="KW-0206">Cytoskeleton</keyword>
<dbReference type="SUPFAM" id="SSF56112">
    <property type="entry name" value="Protein kinase-like (PK-like)"/>
    <property type="match status" value="1"/>
</dbReference>
<evidence type="ECO:0000256" key="3">
    <source>
        <dbReference type="ARBA" id="ARBA00022679"/>
    </source>
</evidence>
<dbReference type="PROSITE" id="PS00109">
    <property type="entry name" value="PROTEIN_KINASE_TYR"/>
    <property type="match status" value="1"/>
</dbReference>
<dbReference type="PROSITE" id="PS50011">
    <property type="entry name" value="PROTEIN_KINASE_DOM"/>
    <property type="match status" value="1"/>
</dbReference>
<dbReference type="InterPro" id="IPR033698">
    <property type="entry name" value="POLO_box_Plk4_2"/>
</dbReference>
<dbReference type="AlphaFoldDB" id="A0A267H465"/>
<name>A0A267H465_9PLAT</name>
<keyword evidence="4" id="KW-0547">Nucleotide-binding</keyword>
<evidence type="ECO:0000256" key="4">
    <source>
        <dbReference type="ARBA" id="ARBA00022741"/>
    </source>
</evidence>
<dbReference type="Pfam" id="PF18409">
    <property type="entry name" value="Plk4_PB2"/>
    <property type="match status" value="1"/>
</dbReference>
<keyword evidence="12" id="KW-1185">Reference proteome</keyword>
<keyword evidence="7" id="KW-0963">Cytoplasm</keyword>
<evidence type="ECO:0000256" key="1">
    <source>
        <dbReference type="ARBA" id="ARBA00004114"/>
    </source>
</evidence>
<dbReference type="Proteomes" id="UP000215902">
    <property type="component" value="Unassembled WGS sequence"/>
</dbReference>
<protein>
    <submittedName>
        <fullName evidence="11">Uncharacterized protein</fullName>
    </submittedName>
</protein>
<feature type="region of interest" description="Disordered" evidence="8">
    <location>
        <begin position="358"/>
        <end position="389"/>
    </location>
</feature>
<feature type="region of interest" description="Disordered" evidence="8">
    <location>
        <begin position="187"/>
        <end position="230"/>
    </location>
</feature>
<dbReference type="PANTHER" id="PTHR24345:SF91">
    <property type="entry name" value="SERINE_THREONINE-PROTEIN KINASE PLK4"/>
    <property type="match status" value="1"/>
</dbReference>
<keyword evidence="5" id="KW-0418">Kinase</keyword>
<dbReference type="Gene3D" id="3.30.1120.130">
    <property type="match status" value="1"/>
</dbReference>
<comment type="subcellular location">
    <subcellularLocation>
        <location evidence="1">Cytoplasm</location>
        <location evidence="1">Cytoskeleton</location>
        <location evidence="1">Microtubule organizing center</location>
        <location evidence="1">Centrosome</location>
        <location evidence="1">Centriole</location>
    </subcellularLocation>
</comment>
<dbReference type="InterPro" id="IPR011009">
    <property type="entry name" value="Kinase-like_dom_sf"/>
</dbReference>
<dbReference type="InterPro" id="IPR008266">
    <property type="entry name" value="Tyr_kinase_AS"/>
</dbReference>
<feature type="non-terminal residue" evidence="11">
    <location>
        <position position="1"/>
    </location>
</feature>
<dbReference type="Gene3D" id="3.30.1120.120">
    <property type="match status" value="1"/>
</dbReference>
<feature type="domain" description="Protein kinase" evidence="9">
    <location>
        <begin position="1"/>
        <end position="182"/>
    </location>
</feature>
<feature type="compositionally biased region" description="Polar residues" evidence="8">
    <location>
        <begin position="317"/>
        <end position="326"/>
    </location>
</feature>
<keyword evidence="3" id="KW-0808">Transferase</keyword>
<feature type="compositionally biased region" description="Polar residues" evidence="8">
    <location>
        <begin position="368"/>
        <end position="382"/>
    </location>
</feature>
<dbReference type="InterPro" id="IPR047108">
    <property type="entry name" value="Plk4-like_POLO_box_2_sf"/>
</dbReference>
<reference evidence="11 12" key="1">
    <citation type="submission" date="2017-06" db="EMBL/GenBank/DDBJ databases">
        <title>A platform for efficient transgenesis in Macrostomum lignano, a flatworm model organism for stem cell research.</title>
        <authorList>
            <person name="Berezikov E."/>
        </authorList>
    </citation>
    <scope>NUCLEOTIDE SEQUENCE [LARGE SCALE GENOMIC DNA]</scope>
    <source>
        <strain evidence="11">DV1</strain>
        <tissue evidence="11">Whole organism</tissue>
    </source>
</reference>
<evidence type="ECO:0000256" key="6">
    <source>
        <dbReference type="ARBA" id="ARBA00022840"/>
    </source>
</evidence>
<evidence type="ECO:0000313" key="12">
    <source>
        <dbReference type="Proteomes" id="UP000215902"/>
    </source>
</evidence>
<dbReference type="InterPro" id="IPR046437">
    <property type="entry name" value="Ser_Thr-PK_POLO_box_1_sf"/>
</dbReference>
<dbReference type="PROSITE" id="PS51985">
    <property type="entry name" value="CPB2"/>
    <property type="match status" value="1"/>
</dbReference>
<evidence type="ECO:0000259" key="9">
    <source>
        <dbReference type="PROSITE" id="PS50011"/>
    </source>
</evidence>
<dbReference type="STRING" id="282301.A0A267H465"/>
<dbReference type="EMBL" id="NIVC01000056">
    <property type="protein sequence ID" value="PAA92329.1"/>
    <property type="molecule type" value="Genomic_DNA"/>
</dbReference>
<proteinExistence type="predicted"/>
<sequence length="735" mass="80964">ADSVYLVLELCHRGSLHDYVRQQGRVSEDQVRYFMRQIVTGLRYLHQNRIIHRDLTLANLLLTKDNKVKISDFGLATEIADGRTNKTMCGTPNYISPEVSGSGVQGVEVDVWSLGVMLYTLLVGKAPFDTKDPKSTIDNARRLRYDIPGNLDADAIDLIAKLIRERPQDRIKLTDILEHSFLKKGGGFDAVDQSRDSGTDSTQSWHSSNHQPQQHHQHQHQHPNQSPSPVLMRRHASAGQLRPHQQHPSLSSASAGAAAAAASAAAAAASAHSADAQQRRCRSSSQSCQQNCQHPDQLHHQQQHKSAGTPRYHKSDSQGYVTQSDRSPLACSHSQQQQQRPQVQLQCTKSAVAMVTPKQQQQQQQQQSLATPTEPQTNSSILPQPPLDTSRLEACRITKGSLMFTLSQSDGCITVEHFKQRAGTAYVVRAIRVASDGRAVDYAANLNLPLLSDSPVAMRQCDCESYVYPNLTDPNCSKLYSQAAAFVRLLRSNTARLTLYTSQAKCVLYENLPEPDYCVNFYDGRRARRTAACALAIDGRSVLLQSLSRAEAQVLHFVNETYDQVRRIEAVLTGVSGQGDVCCFPATIGKPPQQQQQQEQQSATNNEEATASASAATAAAIATNTETPSSPAPDILSGAIDSMLIDTPQQQQQQLLLTRFQPLNDLGDVRIEFNDGSQLELGCSSSGSLVRLVYVNCYGKRRLFDSNRLEQLGQQLPPAVACRMALFQQHLQANQ</sequence>
<evidence type="ECO:0000256" key="8">
    <source>
        <dbReference type="SAM" id="MobiDB-lite"/>
    </source>
</evidence>
<evidence type="ECO:0000256" key="7">
    <source>
        <dbReference type="ARBA" id="ARBA00023212"/>
    </source>
</evidence>
<comment type="caution">
    <text evidence="11">The sequence shown here is derived from an EMBL/GenBank/DDBJ whole genome shotgun (WGS) entry which is preliminary data.</text>
</comment>
<keyword evidence="6" id="KW-0067">ATP-binding</keyword>
<dbReference type="PANTHER" id="PTHR24345">
    <property type="entry name" value="SERINE/THREONINE-PROTEIN KINASE PLK"/>
    <property type="match status" value="1"/>
</dbReference>
<dbReference type="GO" id="GO:0005814">
    <property type="term" value="C:centriole"/>
    <property type="evidence" value="ECO:0007669"/>
    <property type="project" value="UniProtKB-SubCell"/>
</dbReference>
<feature type="compositionally biased region" description="Low complexity" evidence="8">
    <location>
        <begin position="593"/>
        <end position="627"/>
    </location>
</feature>
<dbReference type="OrthoDB" id="10004143at2759"/>
<dbReference type="GO" id="GO:0004674">
    <property type="term" value="F:protein serine/threonine kinase activity"/>
    <property type="evidence" value="ECO:0007669"/>
    <property type="project" value="UniProtKB-KW"/>
</dbReference>
<feature type="region of interest" description="Disordered" evidence="8">
    <location>
        <begin position="588"/>
        <end position="635"/>
    </location>
</feature>